<dbReference type="Pfam" id="PF00903">
    <property type="entry name" value="Glyoxalase"/>
    <property type="match status" value="1"/>
</dbReference>
<dbReference type="EMBL" id="JAUOEM010000004">
    <property type="protein sequence ID" value="MDO5988101.1"/>
    <property type="molecule type" value="Genomic_DNA"/>
</dbReference>
<dbReference type="InterPro" id="IPR004360">
    <property type="entry name" value="Glyas_Fos-R_dOase_dom"/>
</dbReference>
<dbReference type="Gene3D" id="3.10.180.10">
    <property type="entry name" value="2,3-Dihydroxybiphenyl 1,2-Dioxygenase, domain 1"/>
    <property type="match status" value="1"/>
</dbReference>
<feature type="domain" description="VOC" evidence="2">
    <location>
        <begin position="46"/>
        <end position="163"/>
    </location>
</feature>
<dbReference type="CDD" id="cd07247">
    <property type="entry name" value="SgaA_N_like"/>
    <property type="match status" value="1"/>
</dbReference>
<evidence type="ECO:0000313" key="3">
    <source>
        <dbReference type="EMBL" id="MDO5988101.1"/>
    </source>
</evidence>
<proteinExistence type="predicted"/>
<dbReference type="PROSITE" id="PS51819">
    <property type="entry name" value="VOC"/>
    <property type="match status" value="1"/>
</dbReference>
<name>A0ABT8X2F8_9FLAO</name>
<dbReference type="InterPro" id="IPR029068">
    <property type="entry name" value="Glyas_Bleomycin-R_OHBP_Dase"/>
</dbReference>
<dbReference type="RefSeq" id="WP_303282706.1">
    <property type="nucleotide sequence ID" value="NZ_BAABCZ010000009.1"/>
</dbReference>
<dbReference type="PANTHER" id="PTHR33993">
    <property type="entry name" value="GLYOXALASE-RELATED"/>
    <property type="match status" value="1"/>
</dbReference>
<dbReference type="InterPro" id="IPR052164">
    <property type="entry name" value="Anthracycline_SecMetBiosynth"/>
</dbReference>
<accession>A0ABT8X2F8</accession>
<gene>
    <name evidence="3" type="ORF">Q4Q39_11860</name>
</gene>
<reference evidence="3" key="1">
    <citation type="submission" date="2023-07" db="EMBL/GenBank/DDBJ databases">
        <title>Two novel species in the genus Flavivirga.</title>
        <authorList>
            <person name="Kwon K."/>
        </authorList>
    </citation>
    <scope>NUCLEOTIDE SEQUENCE</scope>
    <source>
        <strain evidence="3">KACC 14157</strain>
    </source>
</reference>
<feature type="chain" id="PRO_5045409007" evidence="1">
    <location>
        <begin position="19"/>
        <end position="164"/>
    </location>
</feature>
<organism evidence="3 4">
    <name type="scientific">Flavivirga amylovorans</name>
    <dbReference type="NCBI Taxonomy" id="870486"/>
    <lineage>
        <taxon>Bacteria</taxon>
        <taxon>Pseudomonadati</taxon>
        <taxon>Bacteroidota</taxon>
        <taxon>Flavobacteriia</taxon>
        <taxon>Flavobacteriales</taxon>
        <taxon>Flavobacteriaceae</taxon>
        <taxon>Flavivirga</taxon>
    </lineage>
</organism>
<dbReference type="PANTHER" id="PTHR33993:SF2">
    <property type="entry name" value="VOC DOMAIN-CONTAINING PROTEIN"/>
    <property type="match status" value="1"/>
</dbReference>
<evidence type="ECO:0000256" key="1">
    <source>
        <dbReference type="SAM" id="SignalP"/>
    </source>
</evidence>
<protein>
    <submittedName>
        <fullName evidence="3">VOC family protein</fullName>
    </submittedName>
</protein>
<feature type="signal peptide" evidence="1">
    <location>
        <begin position="1"/>
        <end position="18"/>
    </location>
</feature>
<sequence>MNRIVLSATIILAFSLMACNNQNKSNPEVQKVDSSQEQKTNDMKSFISLFEIPATDISRAVNFYQTILGINIEKMEMPGMEMGIFPYEGQMVTGVIIKGEGYEPSANGVVIYLNGGDNLQFILDKVEKSGGKVILPKTAHADESGFFALFLDTEGNKLGLNSPN</sequence>
<evidence type="ECO:0000313" key="4">
    <source>
        <dbReference type="Proteomes" id="UP001176891"/>
    </source>
</evidence>
<keyword evidence="1" id="KW-0732">Signal</keyword>
<dbReference type="InterPro" id="IPR037523">
    <property type="entry name" value="VOC_core"/>
</dbReference>
<dbReference type="Proteomes" id="UP001176891">
    <property type="component" value="Unassembled WGS sequence"/>
</dbReference>
<keyword evidence="4" id="KW-1185">Reference proteome</keyword>
<comment type="caution">
    <text evidence="3">The sequence shown here is derived from an EMBL/GenBank/DDBJ whole genome shotgun (WGS) entry which is preliminary data.</text>
</comment>
<dbReference type="SUPFAM" id="SSF54593">
    <property type="entry name" value="Glyoxalase/Bleomycin resistance protein/Dihydroxybiphenyl dioxygenase"/>
    <property type="match status" value="1"/>
</dbReference>
<dbReference type="PROSITE" id="PS51257">
    <property type="entry name" value="PROKAR_LIPOPROTEIN"/>
    <property type="match status" value="1"/>
</dbReference>
<evidence type="ECO:0000259" key="2">
    <source>
        <dbReference type="PROSITE" id="PS51819"/>
    </source>
</evidence>